<feature type="non-terminal residue" evidence="1">
    <location>
        <position position="204"/>
    </location>
</feature>
<name>A0A0A9WPG6_LYGHE</name>
<proteinExistence type="predicted"/>
<reference evidence="1" key="2">
    <citation type="submission" date="2014-07" db="EMBL/GenBank/DDBJ databases">
        <authorList>
            <person name="Hull J."/>
        </authorList>
    </citation>
    <scope>NUCLEOTIDE SEQUENCE</scope>
</reference>
<sequence>PNDAGQKFKLTYFDSEVNFSDMKYEFSLDVGQIYEYLETESNVHWEDLDLAWDDSDLSTAMSHYSSNIAPVSFKRELSEIKVSLDESVIPMVDAKQVMGVMIKNRDLSREDSVMRSGYNQKIKRSKGVTTHRLYTCTVKPKVLPRAKLINKWLQLGSICTRFRRCTHYLFLMFLLLNSVAGSRNEGMTQQTHVAQTIPGYPTIG</sequence>
<gene>
    <name evidence="1" type="primary">mutS_21</name>
    <name evidence="1" type="ORF">CM83_91834</name>
</gene>
<accession>A0A0A9WPG6</accession>
<protein>
    <submittedName>
        <fullName evidence="1">DNA mismatch repair protein MutS</fullName>
    </submittedName>
</protein>
<feature type="non-terminal residue" evidence="1">
    <location>
        <position position="1"/>
    </location>
</feature>
<organism evidence="1">
    <name type="scientific">Lygus hesperus</name>
    <name type="common">Western plant bug</name>
    <dbReference type="NCBI Taxonomy" id="30085"/>
    <lineage>
        <taxon>Eukaryota</taxon>
        <taxon>Metazoa</taxon>
        <taxon>Ecdysozoa</taxon>
        <taxon>Arthropoda</taxon>
        <taxon>Hexapoda</taxon>
        <taxon>Insecta</taxon>
        <taxon>Pterygota</taxon>
        <taxon>Neoptera</taxon>
        <taxon>Paraneoptera</taxon>
        <taxon>Hemiptera</taxon>
        <taxon>Heteroptera</taxon>
        <taxon>Panheteroptera</taxon>
        <taxon>Cimicomorpha</taxon>
        <taxon>Miridae</taxon>
        <taxon>Mirini</taxon>
        <taxon>Lygus</taxon>
    </lineage>
</organism>
<dbReference type="AlphaFoldDB" id="A0A0A9WPG6"/>
<evidence type="ECO:0000313" key="1">
    <source>
        <dbReference type="EMBL" id="JAG09336.1"/>
    </source>
</evidence>
<reference evidence="1" key="1">
    <citation type="journal article" date="2014" name="PLoS ONE">
        <title>Transcriptome-Based Identification of ABC Transporters in the Western Tarnished Plant Bug Lygus hesperus.</title>
        <authorList>
            <person name="Hull J.J."/>
            <person name="Chaney K."/>
            <person name="Geib S.M."/>
            <person name="Fabrick J.A."/>
            <person name="Brent C.S."/>
            <person name="Walsh D."/>
            <person name="Lavine L.C."/>
        </authorList>
    </citation>
    <scope>NUCLEOTIDE SEQUENCE</scope>
</reference>
<dbReference type="EMBL" id="GBHO01034268">
    <property type="protein sequence ID" value="JAG09336.1"/>
    <property type="molecule type" value="Transcribed_RNA"/>
</dbReference>